<reference evidence="1" key="1">
    <citation type="submission" date="2020-05" db="UniProtKB">
        <authorList>
            <consortium name="EnsemblMetazoa"/>
        </authorList>
    </citation>
    <scope>IDENTIFICATION</scope>
    <source>
        <strain evidence="1">TTRI</strain>
    </source>
</reference>
<keyword evidence="2" id="KW-1185">Reference proteome</keyword>
<protein>
    <submittedName>
        <fullName evidence="1">Uncharacterized protein</fullName>
    </submittedName>
</protein>
<evidence type="ECO:0000313" key="1">
    <source>
        <dbReference type="EnsemblMetazoa" id="GAUT045290-PA"/>
    </source>
</evidence>
<evidence type="ECO:0000313" key="2">
    <source>
        <dbReference type="Proteomes" id="UP000078200"/>
    </source>
</evidence>
<sequence length="154" mass="17479">MNRPVEAAEGELEFVSIHLRYRRTDAGIDIGKCITEIIGNEITKFMEAFVIVYGQFSENSSECSPNMFSSNNMDLSTSSSSDSEDSNRINISNGIDETTTLWNEDTYGIELVVNAERFYKQIAKPIVILAFDSISYRKGRKSQFVMEFCLELKK</sequence>
<accession>A0A1A9VRL8</accession>
<name>A0A1A9VRL8_GLOAU</name>
<dbReference type="VEuPathDB" id="VectorBase:GAUT045290"/>
<dbReference type="EnsemblMetazoa" id="GAUT045290-RA">
    <property type="protein sequence ID" value="GAUT045290-PA"/>
    <property type="gene ID" value="GAUT045290"/>
</dbReference>
<dbReference type="AlphaFoldDB" id="A0A1A9VRL8"/>
<dbReference type="Proteomes" id="UP000078200">
    <property type="component" value="Unassembled WGS sequence"/>
</dbReference>
<proteinExistence type="predicted"/>
<organism evidence="1 2">
    <name type="scientific">Glossina austeni</name>
    <name type="common">Savannah tsetse fly</name>
    <dbReference type="NCBI Taxonomy" id="7395"/>
    <lineage>
        <taxon>Eukaryota</taxon>
        <taxon>Metazoa</taxon>
        <taxon>Ecdysozoa</taxon>
        <taxon>Arthropoda</taxon>
        <taxon>Hexapoda</taxon>
        <taxon>Insecta</taxon>
        <taxon>Pterygota</taxon>
        <taxon>Neoptera</taxon>
        <taxon>Endopterygota</taxon>
        <taxon>Diptera</taxon>
        <taxon>Brachycera</taxon>
        <taxon>Muscomorpha</taxon>
        <taxon>Hippoboscoidea</taxon>
        <taxon>Glossinidae</taxon>
        <taxon>Glossina</taxon>
    </lineage>
</organism>